<evidence type="ECO:0000256" key="2">
    <source>
        <dbReference type="ARBA" id="ARBA00022801"/>
    </source>
</evidence>
<evidence type="ECO:0000313" key="5">
    <source>
        <dbReference type="Proteomes" id="UP001154240"/>
    </source>
</evidence>
<dbReference type="SUPFAM" id="SSF64438">
    <property type="entry name" value="CNF1/YfiH-like putative cysteine hydrolases"/>
    <property type="match status" value="1"/>
</dbReference>
<proteinExistence type="inferred from homology"/>
<comment type="caution">
    <text evidence="4">The sequence shown here is derived from an EMBL/GenBank/DDBJ whole genome shotgun (WGS) entry which is preliminary data.</text>
</comment>
<evidence type="ECO:0000256" key="1">
    <source>
        <dbReference type="ARBA" id="ARBA00022500"/>
    </source>
</evidence>
<reference evidence="4" key="1">
    <citation type="journal article" date="2022" name="bioRxiv">
        <title>Thiovibrio frasassiensisgen. nov., sp. nov., an autotrophic, elemental sulfur disproportionating bacterium isolated from sulfidic karst sediment, and proposal of Thiovibrionaceae fam. nov.</title>
        <authorList>
            <person name="Aronson H."/>
            <person name="Thomas C."/>
            <person name="Bhattacharyya M."/>
            <person name="Eckstein S."/>
            <person name="Jensen S."/>
            <person name="Barco R."/>
            <person name="Macalady J."/>
            <person name="Amend J."/>
        </authorList>
    </citation>
    <scope>NUCLEOTIDE SEQUENCE</scope>
    <source>
        <strain evidence="4">RS19-109</strain>
    </source>
</reference>
<dbReference type="EMBL" id="JAPHEH010000001">
    <property type="protein sequence ID" value="MDG4474557.1"/>
    <property type="molecule type" value="Genomic_DNA"/>
</dbReference>
<dbReference type="PANTHER" id="PTHR35147:SF1">
    <property type="entry name" value="CHEMORECEPTOR GLUTAMINE DEAMIDASE CHED-RELATED"/>
    <property type="match status" value="1"/>
</dbReference>
<dbReference type="Gene3D" id="3.30.1330.200">
    <property type="match status" value="1"/>
</dbReference>
<reference evidence="4" key="2">
    <citation type="submission" date="2022-10" db="EMBL/GenBank/DDBJ databases">
        <authorList>
            <person name="Aronson H.S."/>
        </authorList>
    </citation>
    <scope>NUCLEOTIDE SEQUENCE</scope>
    <source>
        <strain evidence="4">RS19-109</strain>
    </source>
</reference>
<dbReference type="Pfam" id="PF03975">
    <property type="entry name" value="CheD"/>
    <property type="match status" value="1"/>
</dbReference>
<gene>
    <name evidence="3" type="primary">cheD</name>
    <name evidence="4" type="ORF">OLX77_00100</name>
</gene>
<organism evidence="4 5">
    <name type="scientific">Thiovibrio frasassiensis</name>
    <dbReference type="NCBI Taxonomy" id="2984131"/>
    <lineage>
        <taxon>Bacteria</taxon>
        <taxon>Pseudomonadati</taxon>
        <taxon>Thermodesulfobacteriota</taxon>
        <taxon>Desulfobulbia</taxon>
        <taxon>Desulfobulbales</taxon>
        <taxon>Thiovibrionaceae</taxon>
        <taxon>Thiovibrio</taxon>
    </lineage>
</organism>
<comment type="function">
    <text evidence="3">Probably deamidates glutamine residues to glutamate on methyl-accepting chemotaxis receptors (MCPs), playing an important role in chemotaxis.</text>
</comment>
<dbReference type="PROSITE" id="PS51257">
    <property type="entry name" value="PROKAR_LIPOPROTEIN"/>
    <property type="match status" value="1"/>
</dbReference>
<comment type="catalytic activity">
    <reaction evidence="3">
        <text>L-glutaminyl-[protein] + H2O = L-glutamyl-[protein] + NH4(+)</text>
        <dbReference type="Rhea" id="RHEA:16441"/>
        <dbReference type="Rhea" id="RHEA-COMP:10207"/>
        <dbReference type="Rhea" id="RHEA-COMP:10208"/>
        <dbReference type="ChEBI" id="CHEBI:15377"/>
        <dbReference type="ChEBI" id="CHEBI:28938"/>
        <dbReference type="ChEBI" id="CHEBI:29973"/>
        <dbReference type="ChEBI" id="CHEBI:30011"/>
        <dbReference type="EC" id="3.5.1.44"/>
    </reaction>
</comment>
<dbReference type="PANTHER" id="PTHR35147">
    <property type="entry name" value="CHEMORECEPTOR GLUTAMINE DEAMIDASE CHED-RELATED"/>
    <property type="match status" value="1"/>
</dbReference>
<dbReference type="GO" id="GO:0050568">
    <property type="term" value="F:protein-glutamine glutaminase activity"/>
    <property type="evidence" value="ECO:0007669"/>
    <property type="project" value="UniProtKB-UniRule"/>
</dbReference>
<dbReference type="HAMAP" id="MF_01440">
    <property type="entry name" value="CheD"/>
    <property type="match status" value="1"/>
</dbReference>
<dbReference type="InterPro" id="IPR005659">
    <property type="entry name" value="Chemorcpt_Glu_NH3ase_CheD"/>
</dbReference>
<dbReference type="RefSeq" id="WP_307631539.1">
    <property type="nucleotide sequence ID" value="NZ_JAPHEH010000001.1"/>
</dbReference>
<name>A0A9X4MKM5_9BACT</name>
<dbReference type="CDD" id="cd16352">
    <property type="entry name" value="CheD"/>
    <property type="match status" value="1"/>
</dbReference>
<keyword evidence="2 3" id="KW-0378">Hydrolase</keyword>
<evidence type="ECO:0000313" key="4">
    <source>
        <dbReference type="EMBL" id="MDG4474557.1"/>
    </source>
</evidence>
<comment type="similarity">
    <text evidence="3">Belongs to the CheD family.</text>
</comment>
<dbReference type="InterPro" id="IPR011324">
    <property type="entry name" value="Cytotoxic_necrot_fac-like_cat"/>
</dbReference>
<accession>A0A9X4MKM5</accession>
<evidence type="ECO:0000256" key="3">
    <source>
        <dbReference type="HAMAP-Rule" id="MF_01440"/>
    </source>
</evidence>
<dbReference type="InterPro" id="IPR038592">
    <property type="entry name" value="CheD-like_sf"/>
</dbReference>
<sequence length="168" mass="18350">MKNLLDTDLPVVNLHPGELFVAQEPTLITTLLGSCVSVCLFCPKQKTGAMCHGVMPVRSDLKIEDSFRFVDTSVRYMVEILTHGDVLCPNAGLVAKIFGGADVLDVRFGPMTDGRSIGSMNITAAREALARYHVPVSVEKVGGVHGCKLFFYTHTGDVLLRRIPRSFD</sequence>
<dbReference type="EC" id="3.5.1.44" evidence="3"/>
<dbReference type="Proteomes" id="UP001154240">
    <property type="component" value="Unassembled WGS sequence"/>
</dbReference>
<dbReference type="GO" id="GO:0006935">
    <property type="term" value="P:chemotaxis"/>
    <property type="evidence" value="ECO:0007669"/>
    <property type="project" value="UniProtKB-UniRule"/>
</dbReference>
<protein>
    <recommendedName>
        <fullName evidence="3">Probable chemoreceptor glutamine deamidase CheD</fullName>
        <ecNumber evidence="3">3.5.1.44</ecNumber>
    </recommendedName>
</protein>
<dbReference type="AlphaFoldDB" id="A0A9X4MKM5"/>
<keyword evidence="1 3" id="KW-0145">Chemotaxis</keyword>
<keyword evidence="5" id="KW-1185">Reference proteome</keyword>